<feature type="transmembrane region" description="Helical" evidence="8">
    <location>
        <begin position="55"/>
        <end position="76"/>
    </location>
</feature>
<feature type="transmembrane region" description="Helical" evidence="8">
    <location>
        <begin position="85"/>
        <end position="107"/>
    </location>
</feature>
<feature type="transmembrane region" description="Helical" evidence="8">
    <location>
        <begin position="147"/>
        <end position="171"/>
    </location>
</feature>
<dbReference type="SUPFAM" id="SSF81345">
    <property type="entry name" value="ABC transporter involved in vitamin B12 uptake, BtuC"/>
    <property type="match status" value="1"/>
</dbReference>
<dbReference type="HOGENOM" id="CLU_013016_0_3_10"/>
<gene>
    <name evidence="9" type="ordered locus">Lbys_3055</name>
</gene>
<sequence>MKKKLIISIALLLVLALAATGVGVYPIKSSIIELLMGEGLANDIYIFRGVRLPRIVMAMLVGSLLAVSGCSLQGIFRNPLATPDLIGVTAGATLMAALTIVLGEWFRLWIPEVIQYSLISVAAFTGALFAIILVYGLAKRGGKVEVVIMLLAGVAVSALGFSLVGLLTYVAKDDQLRDLTFWNLGSLGGATWTKNGILLLVLVGSFLYLLPQGKALNALMLGETDAEHLGIQVETVKRRVIVFSALMVGVSVAFCGSINFIGLVVPYLLRLTLGSNFVYLLPFSAVWGAILLLSADTVSRTIVAPAELPVGILTALLGAPVFVAILKSSMKW</sequence>
<dbReference type="InterPro" id="IPR000522">
    <property type="entry name" value="ABC_transptr_permease_BtuC"/>
</dbReference>
<evidence type="ECO:0000313" key="10">
    <source>
        <dbReference type="Proteomes" id="UP000007435"/>
    </source>
</evidence>
<dbReference type="GO" id="GO:0033214">
    <property type="term" value="P:siderophore-iron import into cell"/>
    <property type="evidence" value="ECO:0007669"/>
    <property type="project" value="TreeGrafter"/>
</dbReference>
<proteinExistence type="inferred from homology"/>
<evidence type="ECO:0000256" key="6">
    <source>
        <dbReference type="ARBA" id="ARBA00022989"/>
    </source>
</evidence>
<evidence type="ECO:0000313" key="9">
    <source>
        <dbReference type="EMBL" id="ADQ18717.1"/>
    </source>
</evidence>
<dbReference type="Pfam" id="PF01032">
    <property type="entry name" value="FecCD"/>
    <property type="match status" value="1"/>
</dbReference>
<evidence type="ECO:0000256" key="4">
    <source>
        <dbReference type="ARBA" id="ARBA00022475"/>
    </source>
</evidence>
<keyword evidence="7 8" id="KW-0472">Membrane</keyword>
<feature type="transmembrane region" description="Helical" evidence="8">
    <location>
        <begin position="277"/>
        <end position="295"/>
    </location>
</feature>
<accession>E4RU09</accession>
<dbReference type="eggNOG" id="COG0609">
    <property type="taxonomic scope" value="Bacteria"/>
</dbReference>
<dbReference type="FunFam" id="1.10.3470.10:FF:000001">
    <property type="entry name" value="Vitamin B12 ABC transporter permease BtuC"/>
    <property type="match status" value="1"/>
</dbReference>
<keyword evidence="6 8" id="KW-1133">Transmembrane helix</keyword>
<dbReference type="Proteomes" id="UP000007435">
    <property type="component" value="Chromosome"/>
</dbReference>
<protein>
    <submittedName>
        <fullName evidence="9">Transport system permease protein</fullName>
    </submittedName>
</protein>
<dbReference type="STRING" id="649349.Lbys_3055"/>
<dbReference type="AlphaFoldDB" id="E4RU09"/>
<feature type="transmembrane region" description="Helical" evidence="8">
    <location>
        <begin position="113"/>
        <end position="135"/>
    </location>
</feature>
<dbReference type="OrthoDB" id="9811721at2"/>
<dbReference type="CDD" id="cd06550">
    <property type="entry name" value="TM_ABC_iron-siderophores_like"/>
    <property type="match status" value="1"/>
</dbReference>
<keyword evidence="3" id="KW-0813">Transport</keyword>
<comment type="subcellular location">
    <subcellularLocation>
        <location evidence="1">Cell membrane</location>
        <topology evidence="1">Multi-pass membrane protein</topology>
    </subcellularLocation>
</comment>
<evidence type="ECO:0000256" key="5">
    <source>
        <dbReference type="ARBA" id="ARBA00022692"/>
    </source>
</evidence>
<dbReference type="EMBL" id="CP002305">
    <property type="protein sequence ID" value="ADQ18717.1"/>
    <property type="molecule type" value="Genomic_DNA"/>
</dbReference>
<reference evidence="9 10" key="2">
    <citation type="journal article" date="2011" name="Stand. Genomic Sci.">
        <title>Complete genome sequence of Leadbetterella byssophila type strain (4M15).</title>
        <authorList>
            <person name="Abt B."/>
            <person name="Teshima H."/>
            <person name="Lucas S."/>
            <person name="Lapidus A."/>
            <person name="Del Rio T.G."/>
            <person name="Nolan M."/>
            <person name="Tice H."/>
            <person name="Cheng J.F."/>
            <person name="Pitluck S."/>
            <person name="Liolios K."/>
            <person name="Pagani I."/>
            <person name="Ivanova N."/>
            <person name="Mavromatis K."/>
            <person name="Pati A."/>
            <person name="Tapia R."/>
            <person name="Han C."/>
            <person name="Goodwin L."/>
            <person name="Chen A."/>
            <person name="Palaniappan K."/>
            <person name="Land M."/>
            <person name="Hauser L."/>
            <person name="Chang Y.J."/>
            <person name="Jeffries C.D."/>
            <person name="Rohde M."/>
            <person name="Goker M."/>
            <person name="Tindall B.J."/>
            <person name="Detter J.C."/>
            <person name="Woyke T."/>
            <person name="Bristow J."/>
            <person name="Eisen J.A."/>
            <person name="Markowitz V."/>
            <person name="Hugenholtz P."/>
            <person name="Klenk H.P."/>
            <person name="Kyrpides N.C."/>
        </authorList>
    </citation>
    <scope>NUCLEOTIDE SEQUENCE [LARGE SCALE GENOMIC DNA]</scope>
    <source>
        <strain evidence="10">DSM 17132 / JCM 16389 / KACC 11308 / NBRC 106382 / 4M15</strain>
    </source>
</reference>
<dbReference type="GO" id="GO:0005886">
    <property type="term" value="C:plasma membrane"/>
    <property type="evidence" value="ECO:0007669"/>
    <property type="project" value="UniProtKB-SubCell"/>
</dbReference>
<dbReference type="KEGG" id="lby:Lbys_3055"/>
<dbReference type="Gene3D" id="1.10.3470.10">
    <property type="entry name" value="ABC transporter involved in vitamin B12 uptake, BtuC"/>
    <property type="match status" value="1"/>
</dbReference>
<dbReference type="PANTHER" id="PTHR30472:SF25">
    <property type="entry name" value="ABC TRANSPORTER PERMEASE PROTEIN MJ0876-RELATED"/>
    <property type="match status" value="1"/>
</dbReference>
<feature type="transmembrane region" description="Helical" evidence="8">
    <location>
        <begin position="191"/>
        <end position="210"/>
    </location>
</feature>
<dbReference type="GO" id="GO:0022857">
    <property type="term" value="F:transmembrane transporter activity"/>
    <property type="evidence" value="ECO:0007669"/>
    <property type="project" value="InterPro"/>
</dbReference>
<dbReference type="RefSeq" id="WP_013409749.1">
    <property type="nucleotide sequence ID" value="NC_014655.1"/>
</dbReference>
<comment type="similarity">
    <text evidence="2">Belongs to the binding-protein-dependent transport system permease family. FecCD subfamily.</text>
</comment>
<keyword evidence="10" id="KW-1185">Reference proteome</keyword>
<evidence type="ECO:0000256" key="3">
    <source>
        <dbReference type="ARBA" id="ARBA00022448"/>
    </source>
</evidence>
<evidence type="ECO:0000256" key="7">
    <source>
        <dbReference type="ARBA" id="ARBA00023136"/>
    </source>
</evidence>
<organism evidence="9 10">
    <name type="scientific">Leadbetterella byssophila (strain DSM 17132 / JCM 16389 / KACC 11308 / NBRC 106382 / 4M15)</name>
    <dbReference type="NCBI Taxonomy" id="649349"/>
    <lineage>
        <taxon>Bacteria</taxon>
        <taxon>Pseudomonadati</taxon>
        <taxon>Bacteroidota</taxon>
        <taxon>Cytophagia</taxon>
        <taxon>Cytophagales</taxon>
        <taxon>Leadbetterellaceae</taxon>
        <taxon>Leadbetterella</taxon>
    </lineage>
</organism>
<reference key="1">
    <citation type="submission" date="2010-11" db="EMBL/GenBank/DDBJ databases">
        <title>The complete genome of Leadbetterella byssophila DSM 17132.</title>
        <authorList>
            <consortium name="US DOE Joint Genome Institute (JGI-PGF)"/>
            <person name="Lucas S."/>
            <person name="Copeland A."/>
            <person name="Lapidus A."/>
            <person name="Glavina del Rio T."/>
            <person name="Dalin E."/>
            <person name="Tice H."/>
            <person name="Bruce D."/>
            <person name="Goodwin L."/>
            <person name="Pitluck S."/>
            <person name="Kyrpides N."/>
            <person name="Mavromatis K."/>
            <person name="Ivanova N."/>
            <person name="Teshima H."/>
            <person name="Brettin T."/>
            <person name="Detter J.C."/>
            <person name="Han C."/>
            <person name="Tapia R."/>
            <person name="Land M."/>
            <person name="Hauser L."/>
            <person name="Markowitz V."/>
            <person name="Cheng J.-F."/>
            <person name="Hugenholtz P."/>
            <person name="Woyke T."/>
            <person name="Wu D."/>
            <person name="Tindall B."/>
            <person name="Pomrenke H.G."/>
            <person name="Brambilla E."/>
            <person name="Klenk H.-P."/>
            <person name="Eisen J.A."/>
        </authorList>
    </citation>
    <scope>NUCLEOTIDE SEQUENCE [LARGE SCALE GENOMIC DNA]</scope>
    <source>
        <strain>DSM 17132</strain>
    </source>
</reference>
<evidence type="ECO:0000256" key="1">
    <source>
        <dbReference type="ARBA" id="ARBA00004651"/>
    </source>
</evidence>
<feature type="transmembrane region" description="Helical" evidence="8">
    <location>
        <begin position="307"/>
        <end position="326"/>
    </location>
</feature>
<dbReference type="InterPro" id="IPR037294">
    <property type="entry name" value="ABC_BtuC-like"/>
</dbReference>
<name>E4RU09_LEAB4</name>
<evidence type="ECO:0000256" key="8">
    <source>
        <dbReference type="SAM" id="Phobius"/>
    </source>
</evidence>
<dbReference type="PANTHER" id="PTHR30472">
    <property type="entry name" value="FERRIC ENTEROBACTIN TRANSPORT SYSTEM PERMEASE PROTEIN"/>
    <property type="match status" value="1"/>
</dbReference>
<feature type="transmembrane region" description="Helical" evidence="8">
    <location>
        <begin position="240"/>
        <end position="265"/>
    </location>
</feature>
<keyword evidence="4" id="KW-1003">Cell membrane</keyword>
<evidence type="ECO:0000256" key="2">
    <source>
        <dbReference type="ARBA" id="ARBA00007935"/>
    </source>
</evidence>
<keyword evidence="5 8" id="KW-0812">Transmembrane</keyword>